<dbReference type="PANTHER" id="PTHR10751">
    <property type="entry name" value="GUANYLATE BINDING PROTEIN"/>
    <property type="match status" value="1"/>
</dbReference>
<dbReference type="InterPro" id="IPR003191">
    <property type="entry name" value="Guanylate-bd/ATL_C"/>
</dbReference>
<dbReference type="InterPro" id="IPR036543">
    <property type="entry name" value="Guanylate-bd_C_sf"/>
</dbReference>
<feature type="domain" description="GB1/RHD3-type G" evidence="7">
    <location>
        <begin position="58"/>
        <end position="286"/>
    </location>
</feature>
<feature type="coiled-coil region" evidence="5">
    <location>
        <begin position="990"/>
        <end position="1017"/>
    </location>
</feature>
<dbReference type="PROSITE" id="PS51715">
    <property type="entry name" value="G_GB1_RHD3"/>
    <property type="match status" value="1"/>
</dbReference>
<keyword evidence="2" id="KW-0378">Hydrolase</keyword>
<dbReference type="SUPFAM" id="SSF52540">
    <property type="entry name" value="P-loop containing nucleoside triphosphate hydrolases"/>
    <property type="match status" value="1"/>
</dbReference>
<feature type="compositionally biased region" description="Low complexity" evidence="6">
    <location>
        <begin position="15"/>
        <end position="27"/>
    </location>
</feature>
<dbReference type="Proteomes" id="UP001374535">
    <property type="component" value="Chromosome 10"/>
</dbReference>
<feature type="coiled-coil region" evidence="5">
    <location>
        <begin position="690"/>
        <end position="738"/>
    </location>
</feature>
<name>A0AAQ3RGK2_VIGMU</name>
<feature type="coiled-coil region" evidence="5">
    <location>
        <begin position="863"/>
        <end position="960"/>
    </location>
</feature>
<gene>
    <name evidence="8" type="ORF">V8G54_033696</name>
</gene>
<evidence type="ECO:0000256" key="5">
    <source>
        <dbReference type="SAM" id="Coils"/>
    </source>
</evidence>
<evidence type="ECO:0000259" key="7">
    <source>
        <dbReference type="PROSITE" id="PS51715"/>
    </source>
</evidence>
<evidence type="ECO:0000256" key="1">
    <source>
        <dbReference type="ARBA" id="ARBA00022741"/>
    </source>
</evidence>
<keyword evidence="1" id="KW-0547">Nucleotide-binding</keyword>
<dbReference type="Gene3D" id="3.40.50.300">
    <property type="entry name" value="P-loop containing nucleotide triphosphate hydrolases"/>
    <property type="match status" value="1"/>
</dbReference>
<dbReference type="CDD" id="cd01851">
    <property type="entry name" value="GBP"/>
    <property type="match status" value="1"/>
</dbReference>
<keyword evidence="5" id="KW-0175">Coiled coil</keyword>
<dbReference type="GO" id="GO:0003924">
    <property type="term" value="F:GTPase activity"/>
    <property type="evidence" value="ECO:0007669"/>
    <property type="project" value="InterPro"/>
</dbReference>
<dbReference type="GO" id="GO:0005525">
    <property type="term" value="F:GTP binding"/>
    <property type="evidence" value="ECO:0007669"/>
    <property type="project" value="UniProtKB-KW"/>
</dbReference>
<evidence type="ECO:0000313" key="9">
    <source>
        <dbReference type="Proteomes" id="UP001374535"/>
    </source>
</evidence>
<feature type="coiled-coil region" evidence="5">
    <location>
        <begin position="765"/>
        <end position="806"/>
    </location>
</feature>
<reference evidence="8 9" key="1">
    <citation type="journal article" date="2023" name="Life. Sci Alliance">
        <title>Evolutionary insights into 3D genome organization and epigenetic landscape of Vigna mungo.</title>
        <authorList>
            <person name="Junaid A."/>
            <person name="Singh B."/>
            <person name="Bhatia S."/>
        </authorList>
    </citation>
    <scope>NUCLEOTIDE SEQUENCE [LARGE SCALE GENOMIC DNA]</scope>
    <source>
        <strain evidence="8">Urdbean</strain>
    </source>
</reference>
<dbReference type="InterPro" id="IPR027417">
    <property type="entry name" value="P-loop_NTPase"/>
</dbReference>
<keyword evidence="3" id="KW-0342">GTP-binding</keyword>
<evidence type="ECO:0000313" key="8">
    <source>
        <dbReference type="EMBL" id="WVY94608.1"/>
    </source>
</evidence>
<proteinExistence type="inferred from homology"/>
<dbReference type="InterPro" id="IPR015894">
    <property type="entry name" value="Guanylate-bd_N"/>
</dbReference>
<dbReference type="AlphaFoldDB" id="A0AAQ3RGK2"/>
<feature type="region of interest" description="Disordered" evidence="6">
    <location>
        <begin position="1057"/>
        <end position="1079"/>
    </location>
</feature>
<feature type="region of interest" description="Disordered" evidence="6">
    <location>
        <begin position="1"/>
        <end position="27"/>
    </location>
</feature>
<dbReference type="SUPFAM" id="SSF48340">
    <property type="entry name" value="Interferon-induced guanylate-binding protein 1 (GBP1), C-terminal domain"/>
    <property type="match status" value="2"/>
</dbReference>
<protein>
    <recommendedName>
        <fullName evidence="7">GB1/RHD3-type G domain-containing protein</fullName>
    </recommendedName>
</protein>
<feature type="compositionally biased region" description="Polar residues" evidence="6">
    <location>
        <begin position="1063"/>
        <end position="1075"/>
    </location>
</feature>
<dbReference type="Pfam" id="PF02263">
    <property type="entry name" value="GBP"/>
    <property type="match status" value="3"/>
</dbReference>
<comment type="similarity">
    <text evidence="4">Belongs to the TRAFAC class dynamin-like GTPase superfamily. GB1/RHD3 GTPase family.</text>
</comment>
<sequence>MMNFFSRRRDNAADSSPLVTPSSSPVTGPARPIRLVYFDENGRFRMDPEAVATLQLVKEPIGVVSVCGRARQGKSFILNQLLGRTSGFHVASTHRPCTKGLWLWSTPLKRTSLDGTEYNLLLLDSEGIDAYDQTVAISIRCDVLSHFFSVFLNVQGTYSTQIFSLAVLLSSMFIYNQMGGIDEAALDRLSLVTQMTKHIRVRASGGRSSVSELGQFSPIFVWLLRIRDSVRDLFPDRECFTLVRPLNNENDLQRLDQISLQNLRPEFRSGLDALAKFVFERTRPKQVGATMMTGPVLIGITESYLDALNHGAVPTISSSWQSVEEAECQKAYDSAAKIYISSFDRTKPPEEVALREAHEKAVRISMGAFTASAVGVGVVRTKYEGMLQKFFKKEFEIVTIILLFRAFVRGIKCLFTLKKSTFFSFDIIDIEAFELLVSLGDVLTVWIIPWGCTDVLPFNSNAFFIHSLILNSTELSNASLFHLFLVVLYAARSIDFKRNAYIEADLQCSNAIQSMEKRLRAACNSSDAKIDNVAKVFDALLCEYEKSIQAPGKWQKLAVFLHQSFEGPVLDLTRRLIDKVESEKSSLSLNCRLTENKMTLLYKRLETSENEKSEYIKRYEDAINDKKELTDQYMNSITDLRASCCSLDERYSSLSKTLESTKQGSIDWKRKYEQVLSRQKSEEDQASSEIDALKSHSSAAETRLAAAREQSQSAQEEAAEWKRKYDIAVREVKAALEKAAIVQDYTNNQTQLREDAFREQFSSTLVEKEDRLKEKTAKIEHAERCLTTLKLELKAAESKILNYESEISPQRLEIIKLTERLKAENARALSYEKDVMVMQQGISHLKEKYKSQCKTFEEVKEICQNAEKEAVRVTEVADKARAEAALAQKEKREMQRLAMERLAHIERAERKIENLEREKGNLENELRRVGDSERDALLRVSSLEEKVEQREKDIDLLLEKDGTHRRNRTQILDQLLETEREACAQAISRADSLSLRLQSAQVKIDSLHQELTKFRLNETILDSELKTASRGKRFRVDDDVGAESVQDMDSSPRILRGTKRSKTTSNPPKFTSLEDNGSIGGDEDIHSQHTNVDDYKKFTVQKLRQELTKNNYGDQLLELRNPNKKAILTLYEKCVLQKS</sequence>
<evidence type="ECO:0000256" key="2">
    <source>
        <dbReference type="ARBA" id="ARBA00022801"/>
    </source>
</evidence>
<evidence type="ECO:0000256" key="3">
    <source>
        <dbReference type="ARBA" id="ARBA00023134"/>
    </source>
</evidence>
<dbReference type="Pfam" id="PF02841">
    <property type="entry name" value="GBP_C"/>
    <property type="match status" value="1"/>
</dbReference>
<feature type="coiled-coil region" evidence="5">
    <location>
        <begin position="605"/>
        <end position="632"/>
    </location>
</feature>
<accession>A0AAQ3RGK2</accession>
<dbReference type="InterPro" id="IPR030386">
    <property type="entry name" value="G_GB1_RHD3_dom"/>
</dbReference>
<keyword evidence="9" id="KW-1185">Reference proteome</keyword>
<organism evidence="8 9">
    <name type="scientific">Vigna mungo</name>
    <name type="common">Black gram</name>
    <name type="synonym">Phaseolus mungo</name>
    <dbReference type="NCBI Taxonomy" id="3915"/>
    <lineage>
        <taxon>Eukaryota</taxon>
        <taxon>Viridiplantae</taxon>
        <taxon>Streptophyta</taxon>
        <taxon>Embryophyta</taxon>
        <taxon>Tracheophyta</taxon>
        <taxon>Spermatophyta</taxon>
        <taxon>Magnoliopsida</taxon>
        <taxon>eudicotyledons</taxon>
        <taxon>Gunneridae</taxon>
        <taxon>Pentapetalae</taxon>
        <taxon>rosids</taxon>
        <taxon>fabids</taxon>
        <taxon>Fabales</taxon>
        <taxon>Fabaceae</taxon>
        <taxon>Papilionoideae</taxon>
        <taxon>50 kb inversion clade</taxon>
        <taxon>NPAAA clade</taxon>
        <taxon>indigoferoid/millettioid clade</taxon>
        <taxon>Phaseoleae</taxon>
        <taxon>Vigna</taxon>
    </lineage>
</organism>
<dbReference type="Gene3D" id="1.20.1000.10">
    <property type="entry name" value="Guanylate-binding protein, C-terminal domain"/>
    <property type="match status" value="1"/>
</dbReference>
<evidence type="ECO:0000256" key="4">
    <source>
        <dbReference type="PROSITE-ProRule" id="PRU01052"/>
    </source>
</evidence>
<dbReference type="EMBL" id="CP144691">
    <property type="protein sequence ID" value="WVY94608.1"/>
    <property type="molecule type" value="Genomic_DNA"/>
</dbReference>
<evidence type="ECO:0000256" key="6">
    <source>
        <dbReference type="SAM" id="MobiDB-lite"/>
    </source>
</evidence>